<sequence length="404" mass="43347">MQQSDPLAPERTRTALSVDTKKTSHSSAARVIPIVQMSASEAEVARQMQICNACRYCEGFCAVFPAMTRRLEFGKADVNYLANLCHNCGACYHACQYAPPHEFGVNVPKAMAEVRLETYTEYAFPASFGALYKRNGLTLSVALAAGLALFLLLGTVLHGGLSSDVAPANFYAIFPHNLLAAMFGAVFLLAILALGLGVRRFWRDVSAGTASASAPAVAEAARNALTLKYLDGGHGDGCNEESDAFTLVRRRFHHLTFYGFMLCFAATAVATFYHYAFGLEAPYPFLSVPVLLGTAGGIGLIAGPAGLLWLNLKRVPERGDARQRPMDRGFIALLLLTSASGLALLGLRTTSAMPSLLAIHLGIVMALFATLPYGKFAHGIFRSAALLKSSIEKRQRNTLSLGSD</sequence>
<dbReference type="SUPFAM" id="SSF54862">
    <property type="entry name" value="4Fe-4S ferredoxins"/>
    <property type="match status" value="1"/>
</dbReference>
<dbReference type="NCBIfam" id="TIGR02484">
    <property type="entry name" value="CitB"/>
    <property type="match status" value="1"/>
</dbReference>
<name>A0A5E4XMS3_9BURK</name>
<reference evidence="3 4" key="1">
    <citation type="submission" date="2019-08" db="EMBL/GenBank/DDBJ databases">
        <authorList>
            <person name="Peeters C."/>
        </authorList>
    </citation>
    <scope>NUCLEOTIDE SEQUENCE [LARGE SCALE GENOMIC DNA]</scope>
    <source>
        <strain evidence="3 4">LMG 31112</strain>
    </source>
</reference>
<feature type="transmembrane region" description="Helical" evidence="2">
    <location>
        <begin position="330"/>
        <end position="347"/>
    </location>
</feature>
<keyword evidence="2" id="KW-0472">Membrane</keyword>
<keyword evidence="2" id="KW-1133">Transmembrane helix</keyword>
<feature type="transmembrane region" description="Helical" evidence="2">
    <location>
        <begin position="288"/>
        <end position="310"/>
    </location>
</feature>
<keyword evidence="2" id="KW-0812">Transmembrane</keyword>
<accession>A0A5E4XMS3</accession>
<dbReference type="RefSeq" id="WP_150622233.1">
    <property type="nucleotide sequence ID" value="NZ_CABPSM010000013.1"/>
</dbReference>
<feature type="transmembrane region" description="Helical" evidence="2">
    <location>
        <begin position="353"/>
        <end position="373"/>
    </location>
</feature>
<dbReference type="Proteomes" id="UP000343317">
    <property type="component" value="Unassembled WGS sequence"/>
</dbReference>
<feature type="transmembrane region" description="Helical" evidence="2">
    <location>
        <begin position="255"/>
        <end position="276"/>
    </location>
</feature>
<dbReference type="InterPro" id="IPR012830">
    <property type="entry name" value="Citrate_utilization_prot_B"/>
</dbReference>
<evidence type="ECO:0000256" key="1">
    <source>
        <dbReference type="SAM" id="MobiDB-lite"/>
    </source>
</evidence>
<proteinExistence type="predicted"/>
<dbReference type="AlphaFoldDB" id="A0A5E4XMS3"/>
<feature type="region of interest" description="Disordered" evidence="1">
    <location>
        <begin position="1"/>
        <end position="22"/>
    </location>
</feature>
<gene>
    <name evidence="3" type="primary">tcuB</name>
    <name evidence="3" type="ORF">PHO31112_03973</name>
</gene>
<evidence type="ECO:0000256" key="2">
    <source>
        <dbReference type="SAM" id="Phobius"/>
    </source>
</evidence>
<dbReference type="Gene3D" id="1.20.950.20">
    <property type="entry name" value="Transmembrane di-heme cytochromes, Chain C"/>
    <property type="match status" value="1"/>
</dbReference>
<dbReference type="NCBIfam" id="NF011607">
    <property type="entry name" value="PRK15033.1"/>
    <property type="match status" value="1"/>
</dbReference>
<feature type="transmembrane region" description="Helical" evidence="2">
    <location>
        <begin position="178"/>
        <end position="198"/>
    </location>
</feature>
<protein>
    <submittedName>
        <fullName evidence="3">Tricarballylate utilization protein B</fullName>
    </submittedName>
</protein>
<evidence type="ECO:0000313" key="3">
    <source>
        <dbReference type="EMBL" id="VVE37594.1"/>
    </source>
</evidence>
<evidence type="ECO:0000313" key="4">
    <source>
        <dbReference type="Proteomes" id="UP000343317"/>
    </source>
</evidence>
<feature type="transmembrane region" description="Helical" evidence="2">
    <location>
        <begin position="137"/>
        <end position="158"/>
    </location>
</feature>
<dbReference type="SUPFAM" id="SSF103501">
    <property type="entry name" value="Respiratory nitrate reductase 1 gamma chain"/>
    <property type="match status" value="1"/>
</dbReference>
<organism evidence="3 4">
    <name type="scientific">Pandoraea horticolens</name>
    <dbReference type="NCBI Taxonomy" id="2508298"/>
    <lineage>
        <taxon>Bacteria</taxon>
        <taxon>Pseudomonadati</taxon>
        <taxon>Pseudomonadota</taxon>
        <taxon>Betaproteobacteria</taxon>
        <taxon>Burkholderiales</taxon>
        <taxon>Burkholderiaceae</taxon>
        <taxon>Pandoraea</taxon>
    </lineage>
</organism>
<dbReference type="EMBL" id="CABPSM010000013">
    <property type="protein sequence ID" value="VVE37594.1"/>
    <property type="molecule type" value="Genomic_DNA"/>
</dbReference>
<keyword evidence="4" id="KW-1185">Reference proteome</keyword>
<dbReference type="InterPro" id="IPR036197">
    <property type="entry name" value="NarG-like_sf"/>
</dbReference>